<accession>A0A9Q4L640</accession>
<proteinExistence type="predicted"/>
<dbReference type="RefSeq" id="WP_277524802.1">
    <property type="nucleotide sequence ID" value="NZ_JAMQOT010000013.1"/>
</dbReference>
<keyword evidence="3" id="KW-1185">Reference proteome</keyword>
<evidence type="ECO:0000313" key="2">
    <source>
        <dbReference type="EMBL" id="MDF9748239.1"/>
    </source>
</evidence>
<evidence type="ECO:0000313" key="3">
    <source>
        <dbReference type="Proteomes" id="UP001154061"/>
    </source>
</evidence>
<protein>
    <recommendedName>
        <fullName evidence="1">Ig-like domain-containing protein</fullName>
    </recommendedName>
</protein>
<sequence>MGLPLTAGCSALSGLFGGNPGEVTVFNNTDSTITVTTTVTNLTEETEPLSDTTDIAASEATKYNDVFESATQYRFEAETEDGLSESYEWNLPSPDHYLYITVHPDSIEFEENGP</sequence>
<dbReference type="Proteomes" id="UP001154061">
    <property type="component" value="Unassembled WGS sequence"/>
</dbReference>
<evidence type="ECO:0000259" key="1">
    <source>
        <dbReference type="Pfam" id="PF25942"/>
    </source>
</evidence>
<feature type="domain" description="Ig-like" evidence="1">
    <location>
        <begin position="35"/>
        <end position="105"/>
    </location>
</feature>
<dbReference type="Pfam" id="PF25942">
    <property type="entry name" value="Ig_halo"/>
    <property type="match status" value="1"/>
</dbReference>
<reference evidence="2" key="1">
    <citation type="submission" date="2022-06" db="EMBL/GenBank/DDBJ databases">
        <title>Natrinema sp. a new haloarchaeum isolate from saline soil.</title>
        <authorList>
            <person name="Strakova D."/>
            <person name="Galisteo C."/>
            <person name="Sanchez-Porro C."/>
            <person name="Ventosa A."/>
        </authorList>
    </citation>
    <scope>NUCLEOTIDE SEQUENCE</scope>
    <source>
        <strain evidence="2">S1CR25-10</strain>
    </source>
</reference>
<dbReference type="EMBL" id="JAMQOT010000013">
    <property type="protein sequence ID" value="MDF9748239.1"/>
    <property type="molecule type" value="Genomic_DNA"/>
</dbReference>
<name>A0A9Q4L640_9EURY</name>
<gene>
    <name evidence="2" type="ORF">NDI89_21960</name>
</gene>
<comment type="caution">
    <text evidence="2">The sequence shown here is derived from an EMBL/GenBank/DDBJ whole genome shotgun (WGS) entry which is preliminary data.</text>
</comment>
<organism evidence="2 3">
    <name type="scientific">Natrinema salsiterrestre</name>
    <dbReference type="NCBI Taxonomy" id="2950540"/>
    <lineage>
        <taxon>Archaea</taxon>
        <taxon>Methanobacteriati</taxon>
        <taxon>Methanobacteriota</taxon>
        <taxon>Stenosarchaea group</taxon>
        <taxon>Halobacteria</taxon>
        <taxon>Halobacteriales</taxon>
        <taxon>Natrialbaceae</taxon>
        <taxon>Natrinema</taxon>
    </lineage>
</organism>
<dbReference type="InterPro" id="IPR058929">
    <property type="entry name" value="Ig_halo"/>
</dbReference>
<dbReference type="AlphaFoldDB" id="A0A9Q4L640"/>